<dbReference type="AlphaFoldDB" id="A0A6A6WBV9"/>
<protein>
    <recommendedName>
        <fullName evidence="3">RNA ligase/cyclic nucleotide phosphodiesterase</fullName>
    </recommendedName>
</protein>
<dbReference type="RefSeq" id="XP_033602516.1">
    <property type="nucleotide sequence ID" value="XM_033743732.1"/>
</dbReference>
<evidence type="ECO:0000313" key="2">
    <source>
        <dbReference type="Proteomes" id="UP000799437"/>
    </source>
</evidence>
<gene>
    <name evidence="1" type="ORF">EJ05DRAFT_475082</name>
</gene>
<organism evidence="1 2">
    <name type="scientific">Pseudovirgaria hyperparasitica</name>
    <dbReference type="NCBI Taxonomy" id="470096"/>
    <lineage>
        <taxon>Eukaryota</taxon>
        <taxon>Fungi</taxon>
        <taxon>Dikarya</taxon>
        <taxon>Ascomycota</taxon>
        <taxon>Pezizomycotina</taxon>
        <taxon>Dothideomycetes</taxon>
        <taxon>Dothideomycetes incertae sedis</taxon>
        <taxon>Acrospermales</taxon>
        <taxon>Acrospermaceae</taxon>
        <taxon>Pseudovirgaria</taxon>
    </lineage>
</organism>
<accession>A0A6A6WBV9</accession>
<dbReference type="InterPro" id="IPR009097">
    <property type="entry name" value="Cyclic_Pdiesterase"/>
</dbReference>
<dbReference type="Proteomes" id="UP000799437">
    <property type="component" value="Unassembled WGS sequence"/>
</dbReference>
<dbReference type="GeneID" id="54484786"/>
<dbReference type="SUPFAM" id="SSF55144">
    <property type="entry name" value="LigT-like"/>
    <property type="match status" value="1"/>
</dbReference>
<name>A0A6A6WBV9_9PEZI</name>
<evidence type="ECO:0000313" key="1">
    <source>
        <dbReference type="EMBL" id="KAF2760065.1"/>
    </source>
</evidence>
<proteinExistence type="predicted"/>
<reference evidence="1" key="1">
    <citation type="journal article" date="2020" name="Stud. Mycol.">
        <title>101 Dothideomycetes genomes: a test case for predicting lifestyles and emergence of pathogens.</title>
        <authorList>
            <person name="Haridas S."/>
            <person name="Albert R."/>
            <person name="Binder M."/>
            <person name="Bloem J."/>
            <person name="Labutti K."/>
            <person name="Salamov A."/>
            <person name="Andreopoulos B."/>
            <person name="Baker S."/>
            <person name="Barry K."/>
            <person name="Bills G."/>
            <person name="Bluhm B."/>
            <person name="Cannon C."/>
            <person name="Castanera R."/>
            <person name="Culley D."/>
            <person name="Daum C."/>
            <person name="Ezra D."/>
            <person name="Gonzalez J."/>
            <person name="Henrissat B."/>
            <person name="Kuo A."/>
            <person name="Liang C."/>
            <person name="Lipzen A."/>
            <person name="Lutzoni F."/>
            <person name="Magnuson J."/>
            <person name="Mondo S."/>
            <person name="Nolan M."/>
            <person name="Ohm R."/>
            <person name="Pangilinan J."/>
            <person name="Park H.-J."/>
            <person name="Ramirez L."/>
            <person name="Alfaro M."/>
            <person name="Sun H."/>
            <person name="Tritt A."/>
            <person name="Yoshinaga Y."/>
            <person name="Zwiers L.-H."/>
            <person name="Turgeon B."/>
            <person name="Goodwin S."/>
            <person name="Spatafora J."/>
            <person name="Crous P."/>
            <person name="Grigoriev I."/>
        </authorList>
    </citation>
    <scope>NUCLEOTIDE SEQUENCE</scope>
    <source>
        <strain evidence="1">CBS 121739</strain>
    </source>
</reference>
<evidence type="ECO:0008006" key="3">
    <source>
        <dbReference type="Google" id="ProtNLM"/>
    </source>
</evidence>
<keyword evidence="2" id="KW-1185">Reference proteome</keyword>
<dbReference type="EMBL" id="ML996569">
    <property type="protein sequence ID" value="KAF2760065.1"/>
    <property type="molecule type" value="Genomic_DNA"/>
</dbReference>
<sequence>MAKRVDAPLSWQADQFQDLSGTSSSTQKFDNPYDVLIHGSNNDAALIQERYSNHRTGRNQQQRAKLLSNDFAGVSVDPVLYNLVNDSSYKDPRYCLVFWARPTQHVKNLIKQIQDMIAADFPKLWFMPQTCLHMTTLEITHSRTEADVAQLVDGILPGVTELTDYTFDHRARLIKPLMSFDASAFALSFIPAAGENLSDGRTASDDKYTYHHLRRDVYNLSKKLVDVDSRYTVPSSHLTVGRFIDKDAFSTAEGTPDAEKMKKLVQKFDEINDWLQREYWPTSDGRIKEGGEWIVGQTQGLDFRRGTLWYGGGASVRLGKGF</sequence>
<dbReference type="OrthoDB" id="2967263at2759"/>